<dbReference type="CDD" id="cd19609">
    <property type="entry name" value="NTD_TDP-43"/>
    <property type="match status" value="1"/>
</dbReference>
<gene>
    <name evidence="2" type="ORF">CLUMA_CG003268</name>
</gene>
<dbReference type="OrthoDB" id="2020831at2759"/>
<accession>A0A1J1HNH5</accession>
<dbReference type="AlphaFoldDB" id="A0A1J1HNH5"/>
<organism evidence="2 3">
    <name type="scientific">Clunio marinus</name>
    <dbReference type="NCBI Taxonomy" id="568069"/>
    <lineage>
        <taxon>Eukaryota</taxon>
        <taxon>Metazoa</taxon>
        <taxon>Ecdysozoa</taxon>
        <taxon>Arthropoda</taxon>
        <taxon>Hexapoda</taxon>
        <taxon>Insecta</taxon>
        <taxon>Pterygota</taxon>
        <taxon>Neoptera</taxon>
        <taxon>Endopterygota</taxon>
        <taxon>Diptera</taxon>
        <taxon>Nematocera</taxon>
        <taxon>Chironomoidea</taxon>
        <taxon>Chironomidae</taxon>
        <taxon>Clunio</taxon>
    </lineage>
</organism>
<reference evidence="2 3" key="1">
    <citation type="submission" date="2015-04" db="EMBL/GenBank/DDBJ databases">
        <authorList>
            <person name="Syromyatnikov M.Y."/>
            <person name="Popov V.N."/>
        </authorList>
    </citation>
    <scope>NUCLEOTIDE SEQUENCE [LARGE SCALE GENOMIC DNA]</scope>
</reference>
<dbReference type="InterPro" id="IPR041105">
    <property type="entry name" value="TDP-43_N"/>
</dbReference>
<evidence type="ECO:0000313" key="2">
    <source>
        <dbReference type="EMBL" id="CRK89605.1"/>
    </source>
</evidence>
<proteinExistence type="predicted"/>
<evidence type="ECO:0000313" key="3">
    <source>
        <dbReference type="Proteomes" id="UP000183832"/>
    </source>
</evidence>
<evidence type="ECO:0000259" key="1">
    <source>
        <dbReference type="Pfam" id="PF18694"/>
    </source>
</evidence>
<sequence>MTTKKYILVGGKYGKPIGLPLEEDGTLLLTTIQSIFPDAIGLIFNDPEGRGVFASRFDGSRFHPGGWYNDVIYYCAMPRCSSSSSSNIEMILKCMEIK</sequence>
<protein>
    <submittedName>
        <fullName evidence="2">CLUMA_CG003268, isoform A</fullName>
    </submittedName>
</protein>
<dbReference type="STRING" id="568069.A0A1J1HNH5"/>
<dbReference type="Proteomes" id="UP000183832">
    <property type="component" value="Unassembled WGS sequence"/>
</dbReference>
<keyword evidence="3" id="KW-1185">Reference proteome</keyword>
<name>A0A1J1HNH5_9DIPT</name>
<feature type="domain" description="TAR DNA-binding protein 43 N-terminal" evidence="1">
    <location>
        <begin position="6"/>
        <end position="75"/>
    </location>
</feature>
<dbReference type="EMBL" id="CVRI01000013">
    <property type="protein sequence ID" value="CRK89605.1"/>
    <property type="molecule type" value="Genomic_DNA"/>
</dbReference>
<dbReference type="Pfam" id="PF18694">
    <property type="entry name" value="TDP-43_N"/>
    <property type="match status" value="1"/>
</dbReference>